<evidence type="ECO:0000259" key="1">
    <source>
        <dbReference type="PROSITE" id="PS50878"/>
    </source>
</evidence>
<dbReference type="InterPro" id="IPR036691">
    <property type="entry name" value="Endo/exonu/phosph_ase_sf"/>
</dbReference>
<dbReference type="PROSITE" id="PS50878">
    <property type="entry name" value="RT_POL"/>
    <property type="match status" value="1"/>
</dbReference>
<organism evidence="2 3">
    <name type="scientific">Cannabis sativa</name>
    <name type="common">Hemp</name>
    <name type="synonym">Marijuana</name>
    <dbReference type="NCBI Taxonomy" id="3483"/>
    <lineage>
        <taxon>Eukaryota</taxon>
        <taxon>Viridiplantae</taxon>
        <taxon>Streptophyta</taxon>
        <taxon>Embryophyta</taxon>
        <taxon>Tracheophyta</taxon>
        <taxon>Spermatophyta</taxon>
        <taxon>Magnoliopsida</taxon>
        <taxon>eudicotyledons</taxon>
        <taxon>Gunneridae</taxon>
        <taxon>Pentapetalae</taxon>
        <taxon>rosids</taxon>
        <taxon>fabids</taxon>
        <taxon>Rosales</taxon>
        <taxon>Cannabaceae</taxon>
        <taxon>Cannabis</taxon>
    </lineage>
</organism>
<dbReference type="AlphaFoldDB" id="A0A803QBH1"/>
<name>A0A803QBH1_CANSA</name>
<dbReference type="InterPro" id="IPR043502">
    <property type="entry name" value="DNA/RNA_pol_sf"/>
</dbReference>
<dbReference type="CDD" id="cd01650">
    <property type="entry name" value="RT_nLTR_like"/>
    <property type="match status" value="1"/>
</dbReference>
<dbReference type="PANTHER" id="PTHR33116:SF86">
    <property type="entry name" value="REVERSE TRANSCRIPTASE DOMAIN-CONTAINING PROTEIN"/>
    <property type="match status" value="1"/>
</dbReference>
<dbReference type="Gene3D" id="3.60.10.10">
    <property type="entry name" value="Endonuclease/exonuclease/phosphatase"/>
    <property type="match status" value="1"/>
</dbReference>
<dbReference type="Gramene" id="evm.model.08.509">
    <property type="protein sequence ID" value="cds.evm.model.08.509"/>
    <property type="gene ID" value="evm.TU.08.509"/>
</dbReference>
<sequence>MTSNAGQQFHFSAFYGSPTVQNRSDSWTLLTTSWMWPLQPWLVIGDFNEILSNQNKSGGTLRSESQMNAFRSALDYCHLSDPPFQGDCYTWAKKRTAVNTLKERLDWCFVNDAWNLAFNQPKVTHLDYFNSDHRAISVVLSNASISHNHQRHSRFRFEKLWLSDPESKDIISNSWLNDQVTDPICGVLNNLESCARSLQSWHIKKYGRMKHNITAAQKRDMSHVIESYFTNLFTASSTDNAALAETLATIPTSVTLEMNETLLQPFTQADVELALRSMGPDKSPGIDGMSAMFYQNNWETVGNMVTKAVLSVLNDGADPTPLNSTIITLIPKIKKARHMKDFRPISLCNVISKLITKVLVARFKNVLPHVISETQSAFLPNRLITDNILVAFELIHGIKLRTSGRQGVAAMKLDMSKAFDRVEWSFIKAVMFQMGFADGWISLIMNCLTKNHFTFLLNGELTGSVTPSRGLRQGCPLSPYLFLICSEGLSCLLKNEERLGFLQGYSLTRRAPPISHLLFADDSLLFCKATDSSCHAIKRSLDTYHKASGQVLNPEKSVLSFSPNTTLAAQVQFHRVLSMPIRDCHEKYLGLPAYTDRDKQQLFSEVKEKIWRLMRTWNDKLFSIGGKAILLKAVVQSIPTYIMSCFKLPTAICNQIESMMSNFWWGSNENGNKIHWRSWKLLCKNKSEGGMGFRSFVHYNQALLAKQSWRLLDNPSSLLCRLLKSRYFPHNSFLEAPHGHSPSLTWQGILHGRDLLKVGLRWKIGEGRNIRCATDPWIPNHHNFLPTYYHGPAEAVVSSLITEDRQWDCNLLQQWFSSVDMDRIFTIPLSFFSTDDKLIWHPHISGIYNVHSGYHFAASLEETNLCSPSTSPTAWWKYFWDLQLPQKIKIFVWRVLHEALPVATSLVRRKIITDSTCSLCRLAWESIGHALFGCKYAKAVWRASNFHFDWNKATQMHKGDFLIHLTTLHSVTEMESIFCILWCIWSERNRVVHGQQAKPATHLASFANNYMSNYRSAQLKYRPQLHHVPPSSAPTQPVHIPWQPPPIGELKMNVDAAVDSSKNRIGLGVKISQ</sequence>
<evidence type="ECO:0000313" key="2">
    <source>
        <dbReference type="EnsemblPlants" id="cds.evm.model.08.509"/>
    </source>
</evidence>
<dbReference type="Proteomes" id="UP000596661">
    <property type="component" value="Chromosome 8"/>
</dbReference>
<dbReference type="InterPro" id="IPR026960">
    <property type="entry name" value="RVT-Znf"/>
</dbReference>
<accession>A0A803QBH1</accession>
<dbReference type="OMA" id="ISHEMND"/>
<dbReference type="EMBL" id="UZAU01000685">
    <property type="status" value="NOT_ANNOTATED_CDS"/>
    <property type="molecule type" value="Genomic_DNA"/>
</dbReference>
<dbReference type="PANTHER" id="PTHR33116">
    <property type="entry name" value="REVERSE TRANSCRIPTASE ZINC-BINDING DOMAIN-CONTAINING PROTEIN-RELATED-RELATED"/>
    <property type="match status" value="1"/>
</dbReference>
<protein>
    <recommendedName>
        <fullName evidence="1">Reverse transcriptase domain-containing protein</fullName>
    </recommendedName>
</protein>
<dbReference type="EnsemblPlants" id="evm.model.08.509">
    <property type="protein sequence ID" value="cds.evm.model.08.509"/>
    <property type="gene ID" value="evm.TU.08.509"/>
</dbReference>
<reference evidence="2" key="1">
    <citation type="submission" date="2018-11" db="EMBL/GenBank/DDBJ databases">
        <authorList>
            <person name="Grassa J C."/>
        </authorList>
    </citation>
    <scope>NUCLEOTIDE SEQUENCE [LARGE SCALE GENOMIC DNA]</scope>
</reference>
<dbReference type="Pfam" id="PF13966">
    <property type="entry name" value="zf-RVT"/>
    <property type="match status" value="1"/>
</dbReference>
<evidence type="ECO:0000313" key="3">
    <source>
        <dbReference type="Proteomes" id="UP000596661"/>
    </source>
</evidence>
<keyword evidence="3" id="KW-1185">Reference proteome</keyword>
<dbReference type="Pfam" id="PF00078">
    <property type="entry name" value="RVT_1"/>
    <property type="match status" value="1"/>
</dbReference>
<dbReference type="InterPro" id="IPR000477">
    <property type="entry name" value="RT_dom"/>
</dbReference>
<proteinExistence type="predicted"/>
<reference evidence="2" key="2">
    <citation type="submission" date="2021-03" db="UniProtKB">
        <authorList>
            <consortium name="EnsemblPlants"/>
        </authorList>
    </citation>
    <scope>IDENTIFICATION</scope>
</reference>
<feature type="domain" description="Reverse transcriptase" evidence="1">
    <location>
        <begin position="311"/>
        <end position="593"/>
    </location>
</feature>
<dbReference type="SUPFAM" id="SSF56672">
    <property type="entry name" value="DNA/RNA polymerases"/>
    <property type="match status" value="1"/>
</dbReference>
<dbReference type="SUPFAM" id="SSF56219">
    <property type="entry name" value="DNase I-like"/>
    <property type="match status" value="1"/>
</dbReference>